<dbReference type="Pfam" id="PF12796">
    <property type="entry name" value="Ank_2"/>
    <property type="match status" value="1"/>
</dbReference>
<dbReference type="SMART" id="SM00248">
    <property type="entry name" value="ANK"/>
    <property type="match status" value="3"/>
</dbReference>
<dbReference type="InterPro" id="IPR036770">
    <property type="entry name" value="Ankyrin_rpt-contain_sf"/>
</dbReference>
<protein>
    <recommendedName>
        <fullName evidence="4">SAM domain-containing protein</fullName>
    </recommendedName>
</protein>
<name>A0ABD2WZ01_9HYME</name>
<reference evidence="5 6" key="1">
    <citation type="journal article" date="2024" name="bioRxiv">
        <title>A reference genome for Trichogramma kaykai: A tiny desert-dwelling parasitoid wasp with competing sex-ratio distorters.</title>
        <authorList>
            <person name="Culotta J."/>
            <person name="Lindsey A.R."/>
        </authorList>
    </citation>
    <scope>NUCLEOTIDE SEQUENCE [LARGE SCALE GENOMIC DNA]</scope>
    <source>
        <strain evidence="5 6">KSX58</strain>
    </source>
</reference>
<evidence type="ECO:0000256" key="1">
    <source>
        <dbReference type="PROSITE-ProRule" id="PRU00023"/>
    </source>
</evidence>
<evidence type="ECO:0000313" key="6">
    <source>
        <dbReference type="Proteomes" id="UP001627154"/>
    </source>
</evidence>
<evidence type="ECO:0000256" key="3">
    <source>
        <dbReference type="SAM" id="Phobius"/>
    </source>
</evidence>
<feature type="repeat" description="ANK" evidence="1">
    <location>
        <begin position="69"/>
        <end position="101"/>
    </location>
</feature>
<feature type="compositionally biased region" description="Low complexity" evidence="2">
    <location>
        <begin position="367"/>
        <end position="377"/>
    </location>
</feature>
<organism evidence="5 6">
    <name type="scientific">Trichogramma kaykai</name>
    <dbReference type="NCBI Taxonomy" id="54128"/>
    <lineage>
        <taxon>Eukaryota</taxon>
        <taxon>Metazoa</taxon>
        <taxon>Ecdysozoa</taxon>
        <taxon>Arthropoda</taxon>
        <taxon>Hexapoda</taxon>
        <taxon>Insecta</taxon>
        <taxon>Pterygota</taxon>
        <taxon>Neoptera</taxon>
        <taxon>Endopterygota</taxon>
        <taxon>Hymenoptera</taxon>
        <taxon>Apocrita</taxon>
        <taxon>Proctotrupomorpha</taxon>
        <taxon>Chalcidoidea</taxon>
        <taxon>Trichogrammatidae</taxon>
        <taxon>Trichogramma</taxon>
    </lineage>
</organism>
<dbReference type="InterPro" id="IPR013761">
    <property type="entry name" value="SAM/pointed_sf"/>
</dbReference>
<keyword evidence="6" id="KW-1185">Reference proteome</keyword>
<dbReference type="SUPFAM" id="SSF47769">
    <property type="entry name" value="SAM/Pointed domain"/>
    <property type="match status" value="1"/>
</dbReference>
<gene>
    <name evidence="5" type="ORF">TKK_008132</name>
</gene>
<dbReference type="Gene3D" id="1.25.40.20">
    <property type="entry name" value="Ankyrin repeat-containing domain"/>
    <property type="match status" value="1"/>
</dbReference>
<dbReference type="InterPro" id="IPR001660">
    <property type="entry name" value="SAM"/>
</dbReference>
<feature type="region of interest" description="Disordered" evidence="2">
    <location>
        <begin position="367"/>
        <end position="404"/>
    </location>
</feature>
<keyword evidence="3" id="KW-0472">Membrane</keyword>
<evidence type="ECO:0000256" key="2">
    <source>
        <dbReference type="SAM" id="MobiDB-lite"/>
    </source>
</evidence>
<accession>A0ABD2WZ01</accession>
<dbReference type="EMBL" id="JBJJXI010000060">
    <property type="protein sequence ID" value="KAL3397893.1"/>
    <property type="molecule type" value="Genomic_DNA"/>
</dbReference>
<evidence type="ECO:0000259" key="4">
    <source>
        <dbReference type="PROSITE" id="PS50105"/>
    </source>
</evidence>
<dbReference type="SUPFAM" id="SSF48403">
    <property type="entry name" value="Ankyrin repeat"/>
    <property type="match status" value="1"/>
</dbReference>
<dbReference type="PROSITE" id="PS50297">
    <property type="entry name" value="ANK_REP_REGION"/>
    <property type="match status" value="1"/>
</dbReference>
<dbReference type="PROSITE" id="PS50088">
    <property type="entry name" value="ANK_REPEAT"/>
    <property type="match status" value="1"/>
</dbReference>
<dbReference type="Proteomes" id="UP001627154">
    <property type="component" value="Unassembled WGS sequence"/>
</dbReference>
<dbReference type="Gene3D" id="1.10.150.50">
    <property type="entry name" value="Transcription Factor, Ets-1"/>
    <property type="match status" value="1"/>
</dbReference>
<dbReference type="PROSITE" id="PS50105">
    <property type="entry name" value="SAM_DOMAIN"/>
    <property type="match status" value="1"/>
</dbReference>
<evidence type="ECO:0000313" key="5">
    <source>
        <dbReference type="EMBL" id="KAL3397893.1"/>
    </source>
</evidence>
<keyword evidence="3" id="KW-0812">Transmembrane</keyword>
<comment type="caution">
    <text evidence="5">The sequence shown here is derived from an EMBL/GenBank/DDBJ whole genome shotgun (WGS) entry which is preliminary data.</text>
</comment>
<keyword evidence="1" id="KW-0040">ANK repeat</keyword>
<feature type="domain" description="SAM" evidence="4">
    <location>
        <begin position="410"/>
        <end position="473"/>
    </location>
</feature>
<dbReference type="InterPro" id="IPR002110">
    <property type="entry name" value="Ankyrin_rpt"/>
</dbReference>
<feature type="transmembrane region" description="Helical" evidence="3">
    <location>
        <begin position="88"/>
        <end position="110"/>
    </location>
</feature>
<keyword evidence="3" id="KW-1133">Transmembrane helix</keyword>
<sequence length="482" mass="54888">MTNLTNTTKKHRVELQVIDILKTTNYSLNIVSRHKENIVHISAANNCTNIIKCILGKYNKYCLERKNAFGWTPLMHAIRNQHFQMVQLLLYSGAIVNDFSFLGLSVLSLACAISEKMFDLVYKNDPGALENAAHDDINPLCVAALKNDKNLFFKLISLGLKVDTANIFTHTMMKRSSVPEIVALAKSNSFIEDYWNDLTDIHDFVICIDNGSISNTTNNVIREIDISSSKLNNFIPAIHINDSDTKKWLKYSKREIKSFQYLELSVNDYLSKNDVSPMLTYSNKFVFPTSPNVFVAENNSCHEFEKFKLDIGDKGIPSELCDASSNVENNLNNDEVSPLVLKRCQHSRPPSLRLRSASNDSDITLSFTPKFSPSKSPNALHNNDEENVFDDSTPTPPKYRTPPNGIILDPGIRKLIHILKRFGFNKHIPVFIAQEVDLELFYSLSDRDLQEIGFEEQADRNKLLCFINKYSSTFKQLYNFNF</sequence>
<proteinExistence type="predicted"/>
<dbReference type="AlphaFoldDB" id="A0ABD2WZ01"/>